<protein>
    <submittedName>
        <fullName evidence="2">Uncharacterized protein</fullName>
    </submittedName>
</protein>
<dbReference type="EMBL" id="CADEPI010000152">
    <property type="protein sequence ID" value="CAB3377834.1"/>
    <property type="molecule type" value="Genomic_DNA"/>
</dbReference>
<keyword evidence="3" id="KW-1185">Reference proteome</keyword>
<dbReference type="AlphaFoldDB" id="A0A8S1DA30"/>
<reference evidence="2 3" key="1">
    <citation type="submission" date="2020-04" db="EMBL/GenBank/DDBJ databases">
        <authorList>
            <person name="Alioto T."/>
            <person name="Alioto T."/>
            <person name="Gomez Garrido J."/>
        </authorList>
    </citation>
    <scope>NUCLEOTIDE SEQUENCE [LARGE SCALE GENOMIC DNA]</scope>
</reference>
<evidence type="ECO:0000313" key="3">
    <source>
        <dbReference type="Proteomes" id="UP000494165"/>
    </source>
</evidence>
<sequence length="228" mass="23511">MLRNEPHTTSSTLKLPTNNMKAFLVISALVAACSAAPAVLNGLAHPLAYSGLAHPLAYNGLAYNGLAYNGLAYNGLVGAPVVRLAEDGQYRTGLLDSAIDLRGQYVADDEGSYKPDDEGSYKPDDEGSYKPDDEGSYKPDAEGAYDAAAAHAKEALSEDGSYKGEPLHTAIAAGIVKPVAYAAAPIAYAAAPVAAPLAYAAAPAVRTIAAPWAVNPLAYHAPAVLSLK</sequence>
<organism evidence="2 3">
    <name type="scientific">Cloeon dipterum</name>
    <dbReference type="NCBI Taxonomy" id="197152"/>
    <lineage>
        <taxon>Eukaryota</taxon>
        <taxon>Metazoa</taxon>
        <taxon>Ecdysozoa</taxon>
        <taxon>Arthropoda</taxon>
        <taxon>Hexapoda</taxon>
        <taxon>Insecta</taxon>
        <taxon>Pterygota</taxon>
        <taxon>Palaeoptera</taxon>
        <taxon>Ephemeroptera</taxon>
        <taxon>Pisciforma</taxon>
        <taxon>Baetidae</taxon>
        <taxon>Cloeon</taxon>
    </lineage>
</organism>
<comment type="caution">
    <text evidence="2">The sequence shown here is derived from an EMBL/GenBank/DDBJ whole genome shotgun (WGS) entry which is preliminary data.</text>
</comment>
<evidence type="ECO:0000256" key="1">
    <source>
        <dbReference type="SAM" id="MobiDB-lite"/>
    </source>
</evidence>
<proteinExistence type="predicted"/>
<feature type="compositionally biased region" description="Basic and acidic residues" evidence="1">
    <location>
        <begin position="111"/>
        <end position="141"/>
    </location>
</feature>
<gene>
    <name evidence="2" type="ORF">CLODIP_2_CD05811</name>
</gene>
<evidence type="ECO:0000313" key="2">
    <source>
        <dbReference type="EMBL" id="CAB3377834.1"/>
    </source>
</evidence>
<dbReference type="OrthoDB" id="6749586at2759"/>
<accession>A0A8S1DA30</accession>
<feature type="region of interest" description="Disordered" evidence="1">
    <location>
        <begin position="108"/>
        <end position="141"/>
    </location>
</feature>
<name>A0A8S1DA30_9INSE</name>
<dbReference type="Proteomes" id="UP000494165">
    <property type="component" value="Unassembled WGS sequence"/>
</dbReference>
<dbReference type="PROSITE" id="PS51257">
    <property type="entry name" value="PROKAR_LIPOPROTEIN"/>
    <property type="match status" value="1"/>
</dbReference>